<name>A0A9P8TL60_WICPI</name>
<evidence type="ECO:0000256" key="1">
    <source>
        <dbReference type="SAM" id="MobiDB-lite"/>
    </source>
</evidence>
<feature type="compositionally biased region" description="Polar residues" evidence="1">
    <location>
        <begin position="503"/>
        <end position="515"/>
    </location>
</feature>
<dbReference type="AlphaFoldDB" id="A0A9P8TL60"/>
<dbReference type="Gene3D" id="4.10.280.10">
    <property type="entry name" value="Helix-loop-helix DNA-binding domain"/>
    <property type="match status" value="1"/>
</dbReference>
<keyword evidence="4" id="KW-1185">Reference proteome</keyword>
<dbReference type="GO" id="GO:0046983">
    <property type="term" value="F:protein dimerization activity"/>
    <property type="evidence" value="ECO:0007669"/>
    <property type="project" value="InterPro"/>
</dbReference>
<dbReference type="PROSITE" id="PS50888">
    <property type="entry name" value="BHLH"/>
    <property type="match status" value="1"/>
</dbReference>
<sequence>MEDHLDSSISRSHHTVPSLDINTMRLSIPAPPDLKPTIIQMQASNSINGPDDYQNQGMANGLSAPQPQKRRRRRSSTSLASITPSELAQRQKEHKTAHSNIEKKRRIKMNREFEALKFLIPAIRNNLIGANGETSGTLSNGEQLYNLTILQSSVDYIRYLHKVILAQEQALNELTGHAENGESAGLDDALSFANVDINTESYRSNLEAEFDFKKIFESFKIMQSPMLRANSNNRMSNTSPSLRASFDSYHHLPPPMSAVAGQMNFNNSSSNSNSNNRIRTGSLPNPSLSVAVSGLNSNASSTKTTPLLSAVPSPLISPTLQGKLPSSSASLNSNINSSNFQFQFPLMSKSSLSTTSNGSTSGTNATNSASSSALSYSSNLTPVLSSMTNGNVNDYQNELNNNKESNMISSVSFELPSSALPPITLPTSSTVSFSTNTNSTYTASSSSSLNSNRSVRVPSSVLSGVHSSSNSNSNGSSSRSSTSSNGSSSGIGFQQGIPVNIGTGLNDNRASSRSPSNVGVVVNASGGVVTSNTGSLRSLLN</sequence>
<feature type="compositionally biased region" description="Basic and acidic residues" evidence="1">
    <location>
        <begin position="89"/>
        <end position="102"/>
    </location>
</feature>
<feature type="domain" description="BHLH" evidence="2">
    <location>
        <begin position="93"/>
        <end position="160"/>
    </location>
</feature>
<dbReference type="Pfam" id="PF00010">
    <property type="entry name" value="HLH"/>
    <property type="match status" value="1"/>
</dbReference>
<dbReference type="InterPro" id="IPR036638">
    <property type="entry name" value="HLH_DNA-bd_sf"/>
</dbReference>
<feature type="compositionally biased region" description="Polar residues" evidence="1">
    <location>
        <begin position="44"/>
        <end position="66"/>
    </location>
</feature>
<feature type="compositionally biased region" description="Polar residues" evidence="1">
    <location>
        <begin position="77"/>
        <end position="88"/>
    </location>
</feature>
<proteinExistence type="predicted"/>
<gene>
    <name evidence="3" type="ORF">WICPIJ_006280</name>
</gene>
<dbReference type="InterPro" id="IPR011598">
    <property type="entry name" value="bHLH_dom"/>
</dbReference>
<feature type="region of interest" description="Disordered" evidence="1">
    <location>
        <begin position="44"/>
        <end position="105"/>
    </location>
</feature>
<dbReference type="SUPFAM" id="SSF47459">
    <property type="entry name" value="HLH, helix-loop-helix DNA-binding domain"/>
    <property type="match status" value="1"/>
</dbReference>
<accession>A0A9P8TL60</accession>
<evidence type="ECO:0000313" key="4">
    <source>
        <dbReference type="Proteomes" id="UP000774326"/>
    </source>
</evidence>
<evidence type="ECO:0000259" key="2">
    <source>
        <dbReference type="PROSITE" id="PS50888"/>
    </source>
</evidence>
<dbReference type="SMART" id="SM00353">
    <property type="entry name" value="HLH"/>
    <property type="match status" value="1"/>
</dbReference>
<reference evidence="3" key="2">
    <citation type="submission" date="2021-01" db="EMBL/GenBank/DDBJ databases">
        <authorList>
            <person name="Schikora-Tamarit M.A."/>
        </authorList>
    </citation>
    <scope>NUCLEOTIDE SEQUENCE</scope>
    <source>
        <strain evidence="3">CBS2887</strain>
    </source>
</reference>
<dbReference type="Proteomes" id="UP000774326">
    <property type="component" value="Unassembled WGS sequence"/>
</dbReference>
<feature type="compositionally biased region" description="Low complexity" evidence="1">
    <location>
        <begin position="266"/>
        <end position="276"/>
    </location>
</feature>
<dbReference type="EMBL" id="JAEUBG010003417">
    <property type="protein sequence ID" value="KAH3682745.1"/>
    <property type="molecule type" value="Genomic_DNA"/>
</dbReference>
<feature type="region of interest" description="Disordered" evidence="1">
    <location>
        <begin position="428"/>
        <end position="520"/>
    </location>
</feature>
<evidence type="ECO:0000313" key="3">
    <source>
        <dbReference type="EMBL" id="KAH3682745.1"/>
    </source>
</evidence>
<feature type="region of interest" description="Disordered" evidence="1">
    <location>
        <begin position="351"/>
        <end position="372"/>
    </location>
</feature>
<reference evidence="3" key="1">
    <citation type="journal article" date="2021" name="Open Biol.">
        <title>Shared evolutionary footprints suggest mitochondrial oxidative damage underlies multiple complex I losses in fungi.</title>
        <authorList>
            <person name="Schikora-Tamarit M.A."/>
            <person name="Marcet-Houben M."/>
            <person name="Nosek J."/>
            <person name="Gabaldon T."/>
        </authorList>
    </citation>
    <scope>NUCLEOTIDE SEQUENCE</scope>
    <source>
        <strain evidence="3">CBS2887</strain>
    </source>
</reference>
<feature type="region of interest" description="Disordered" evidence="1">
    <location>
        <begin position="262"/>
        <end position="285"/>
    </location>
</feature>
<organism evidence="3 4">
    <name type="scientific">Wickerhamomyces pijperi</name>
    <name type="common">Yeast</name>
    <name type="synonym">Pichia pijperi</name>
    <dbReference type="NCBI Taxonomy" id="599730"/>
    <lineage>
        <taxon>Eukaryota</taxon>
        <taxon>Fungi</taxon>
        <taxon>Dikarya</taxon>
        <taxon>Ascomycota</taxon>
        <taxon>Saccharomycotina</taxon>
        <taxon>Saccharomycetes</taxon>
        <taxon>Phaffomycetales</taxon>
        <taxon>Wickerhamomycetaceae</taxon>
        <taxon>Wickerhamomyces</taxon>
    </lineage>
</organism>
<dbReference type="OrthoDB" id="690068at2759"/>
<protein>
    <recommendedName>
        <fullName evidence="2">BHLH domain-containing protein</fullName>
    </recommendedName>
</protein>
<feature type="compositionally biased region" description="Low complexity" evidence="1">
    <location>
        <begin position="428"/>
        <end position="490"/>
    </location>
</feature>
<comment type="caution">
    <text evidence="3">The sequence shown here is derived from an EMBL/GenBank/DDBJ whole genome shotgun (WGS) entry which is preliminary data.</text>
</comment>